<dbReference type="Gene3D" id="2.40.50.1020">
    <property type="entry name" value="LytTr DNA-binding domain"/>
    <property type="match status" value="1"/>
</dbReference>
<sequence>MSIRALIAEDEPILAATLARSLQRLWPELEIAATAPNGLAAVEQALALKPDVLFLDIKMPGQTGLEAAEELAERWDGPEPFPQVVFVTAYDEYAVRAFEQAAADYVLKPANEARLARTVERLRALLAARQGNGGLDGLLTQLQALLPAVAAPERLTVIRAAVGNMVRMIPVEEVVFFQAVDKYVNVATADSEALIRLSLKELLPQLDPERFHQVSRGTVVNMRCVSAASRDTMGKVVLVLRNRPEKLRVSPVYAHLFRQM</sequence>
<dbReference type="PANTHER" id="PTHR37299">
    <property type="entry name" value="TRANSCRIPTIONAL REGULATOR-RELATED"/>
    <property type="match status" value="1"/>
</dbReference>
<dbReference type="Pfam" id="PF00072">
    <property type="entry name" value="Response_reg"/>
    <property type="match status" value="1"/>
</dbReference>
<dbReference type="SMART" id="SM00448">
    <property type="entry name" value="REC"/>
    <property type="match status" value="1"/>
</dbReference>
<keyword evidence="1" id="KW-0597">Phosphoprotein</keyword>
<dbReference type="InterPro" id="IPR011006">
    <property type="entry name" value="CheY-like_superfamily"/>
</dbReference>
<dbReference type="Gene3D" id="3.40.50.2300">
    <property type="match status" value="1"/>
</dbReference>
<proteinExistence type="predicted"/>
<protein>
    <submittedName>
        <fullName evidence="4">LytR/AlgR family response regulator transcription factor</fullName>
    </submittedName>
</protein>
<evidence type="ECO:0000256" key="1">
    <source>
        <dbReference type="PROSITE-ProRule" id="PRU00169"/>
    </source>
</evidence>
<name>A0ABV7PKD1_9BURK</name>
<dbReference type="SMART" id="SM00850">
    <property type="entry name" value="LytTR"/>
    <property type="match status" value="1"/>
</dbReference>
<dbReference type="RefSeq" id="WP_312549547.1">
    <property type="nucleotide sequence ID" value="NZ_JBHRVV010000001.1"/>
</dbReference>
<organism evidence="4 5">
    <name type="scientific">Massilia haematophila</name>
    <dbReference type="NCBI Taxonomy" id="457923"/>
    <lineage>
        <taxon>Bacteria</taxon>
        <taxon>Pseudomonadati</taxon>
        <taxon>Pseudomonadota</taxon>
        <taxon>Betaproteobacteria</taxon>
        <taxon>Burkholderiales</taxon>
        <taxon>Oxalobacteraceae</taxon>
        <taxon>Telluria group</taxon>
        <taxon>Massilia</taxon>
    </lineage>
</organism>
<comment type="caution">
    <text evidence="4">The sequence shown here is derived from an EMBL/GenBank/DDBJ whole genome shotgun (WGS) entry which is preliminary data.</text>
</comment>
<feature type="domain" description="Response regulatory" evidence="2">
    <location>
        <begin position="4"/>
        <end position="123"/>
    </location>
</feature>
<dbReference type="InterPro" id="IPR007492">
    <property type="entry name" value="LytTR_DNA-bd_dom"/>
</dbReference>
<dbReference type="Pfam" id="PF04397">
    <property type="entry name" value="LytTR"/>
    <property type="match status" value="1"/>
</dbReference>
<dbReference type="Proteomes" id="UP001595665">
    <property type="component" value="Unassembled WGS sequence"/>
</dbReference>
<evidence type="ECO:0000259" key="3">
    <source>
        <dbReference type="PROSITE" id="PS50930"/>
    </source>
</evidence>
<dbReference type="PROSITE" id="PS50930">
    <property type="entry name" value="HTH_LYTTR"/>
    <property type="match status" value="1"/>
</dbReference>
<dbReference type="InterPro" id="IPR001789">
    <property type="entry name" value="Sig_transdc_resp-reg_receiver"/>
</dbReference>
<dbReference type="SUPFAM" id="SSF52172">
    <property type="entry name" value="CheY-like"/>
    <property type="match status" value="1"/>
</dbReference>
<dbReference type="InterPro" id="IPR046947">
    <property type="entry name" value="LytR-like"/>
</dbReference>
<keyword evidence="5" id="KW-1185">Reference proteome</keyword>
<dbReference type="PROSITE" id="PS50110">
    <property type="entry name" value="RESPONSE_REGULATORY"/>
    <property type="match status" value="1"/>
</dbReference>
<evidence type="ECO:0000259" key="2">
    <source>
        <dbReference type="PROSITE" id="PS50110"/>
    </source>
</evidence>
<evidence type="ECO:0000313" key="4">
    <source>
        <dbReference type="EMBL" id="MFC3458967.1"/>
    </source>
</evidence>
<reference evidence="5" key="1">
    <citation type="journal article" date="2019" name="Int. J. Syst. Evol. Microbiol.">
        <title>The Global Catalogue of Microorganisms (GCM) 10K type strain sequencing project: providing services to taxonomists for standard genome sequencing and annotation.</title>
        <authorList>
            <consortium name="The Broad Institute Genomics Platform"/>
            <consortium name="The Broad Institute Genome Sequencing Center for Infectious Disease"/>
            <person name="Wu L."/>
            <person name="Ma J."/>
        </authorList>
    </citation>
    <scope>NUCLEOTIDE SEQUENCE [LARGE SCALE GENOMIC DNA]</scope>
    <source>
        <strain evidence="5">CCM 7480</strain>
    </source>
</reference>
<feature type="domain" description="HTH LytTR-type" evidence="3">
    <location>
        <begin position="158"/>
        <end position="260"/>
    </location>
</feature>
<dbReference type="PANTHER" id="PTHR37299:SF1">
    <property type="entry name" value="STAGE 0 SPORULATION PROTEIN A HOMOLOG"/>
    <property type="match status" value="1"/>
</dbReference>
<evidence type="ECO:0000313" key="5">
    <source>
        <dbReference type="Proteomes" id="UP001595665"/>
    </source>
</evidence>
<feature type="modified residue" description="4-aspartylphosphate" evidence="1">
    <location>
        <position position="56"/>
    </location>
</feature>
<accession>A0ABV7PKD1</accession>
<dbReference type="EMBL" id="JBHRVV010000001">
    <property type="protein sequence ID" value="MFC3458967.1"/>
    <property type="molecule type" value="Genomic_DNA"/>
</dbReference>
<gene>
    <name evidence="4" type="ORF">ACFOPH_12035</name>
</gene>